<keyword evidence="3" id="KW-1185">Reference proteome</keyword>
<sequence>MKNLLADGVIPQLDTLLAAAVEPHSPLQPLSELASAFGVQEATLRQWVTRGQLVAVKRGRRLYSHQLLYLRTLE</sequence>
<dbReference type="AlphaFoldDB" id="A0A553UHT8"/>
<dbReference type="GO" id="GO:0003677">
    <property type="term" value="F:DNA binding"/>
    <property type="evidence" value="ECO:0007669"/>
    <property type="project" value="InterPro"/>
</dbReference>
<comment type="caution">
    <text evidence="2">The sequence shown here is derived from an EMBL/GenBank/DDBJ whole genome shotgun (WGS) entry which is preliminary data.</text>
</comment>
<reference evidence="2 3" key="1">
    <citation type="submission" date="2019-07" db="EMBL/GenBank/DDBJ databases">
        <title>Deinococcus detaillus sp. nov., isolated from humus soil in Antarctica.</title>
        <authorList>
            <person name="Zhang K."/>
        </authorList>
    </citation>
    <scope>NUCLEOTIDE SEQUENCE [LARGE SCALE GENOMIC DNA]</scope>
    <source>
        <strain evidence="2 3">H1</strain>
    </source>
</reference>
<dbReference type="InterPro" id="IPR009061">
    <property type="entry name" value="DNA-bd_dom_put_sf"/>
</dbReference>
<dbReference type="EMBL" id="VKDB01000037">
    <property type="protein sequence ID" value="TSA79788.1"/>
    <property type="molecule type" value="Genomic_DNA"/>
</dbReference>
<dbReference type="OrthoDB" id="9813719at2"/>
<gene>
    <name evidence="2" type="ORF">FNU79_17515</name>
</gene>
<dbReference type="GO" id="GO:0006355">
    <property type="term" value="P:regulation of DNA-templated transcription"/>
    <property type="evidence" value="ECO:0007669"/>
    <property type="project" value="InterPro"/>
</dbReference>
<dbReference type="Pfam" id="PF13411">
    <property type="entry name" value="MerR_1"/>
    <property type="match status" value="1"/>
</dbReference>
<evidence type="ECO:0000313" key="3">
    <source>
        <dbReference type="Proteomes" id="UP000316092"/>
    </source>
</evidence>
<evidence type="ECO:0000259" key="1">
    <source>
        <dbReference type="Pfam" id="PF13411"/>
    </source>
</evidence>
<dbReference type="Proteomes" id="UP000316092">
    <property type="component" value="Unassembled WGS sequence"/>
</dbReference>
<feature type="domain" description="HTH merR-type" evidence="1">
    <location>
        <begin position="30"/>
        <end position="67"/>
    </location>
</feature>
<name>A0A553UHT8_9DEIO</name>
<organism evidence="2 3">
    <name type="scientific">Deinococcus detaillensis</name>
    <dbReference type="NCBI Taxonomy" id="2592048"/>
    <lineage>
        <taxon>Bacteria</taxon>
        <taxon>Thermotogati</taxon>
        <taxon>Deinococcota</taxon>
        <taxon>Deinococci</taxon>
        <taxon>Deinococcales</taxon>
        <taxon>Deinococcaceae</taxon>
        <taxon>Deinococcus</taxon>
    </lineage>
</organism>
<evidence type="ECO:0000313" key="2">
    <source>
        <dbReference type="EMBL" id="TSA79788.1"/>
    </source>
</evidence>
<dbReference type="InterPro" id="IPR000551">
    <property type="entry name" value="MerR-type_HTH_dom"/>
</dbReference>
<protein>
    <submittedName>
        <fullName evidence="2">MerR family transcriptional regulator</fullName>
    </submittedName>
</protein>
<accession>A0A553UHT8</accession>
<proteinExistence type="predicted"/>
<dbReference type="SUPFAM" id="SSF46955">
    <property type="entry name" value="Putative DNA-binding domain"/>
    <property type="match status" value="1"/>
</dbReference>